<evidence type="ECO:0000313" key="2">
    <source>
        <dbReference type="Proteomes" id="UP001595851"/>
    </source>
</evidence>
<protein>
    <submittedName>
        <fullName evidence="1">IucA/IucC family C-terminal-domain containing protein</fullName>
    </submittedName>
</protein>
<dbReference type="Gene3D" id="1.10.510.40">
    <property type="match status" value="1"/>
</dbReference>
<accession>A0ABV8GMQ3</accession>
<name>A0ABV8GMQ3_9ACTN</name>
<gene>
    <name evidence="1" type="ORF">ACFOY2_48290</name>
</gene>
<evidence type="ECO:0000313" key="1">
    <source>
        <dbReference type="EMBL" id="MFC4015088.1"/>
    </source>
</evidence>
<keyword evidence="2" id="KW-1185">Reference proteome</keyword>
<sequence length="405" mass="45700">MILDHSWDRLRAWQYAERYLGASTRSYSPFSEHLDISEAYHPQRGEPASAVPTFVIPAHRGEFLRNGTETTLDRLYRGDDHFLLPVHPDALCCADLFQRERLLACERGPDLLAVPSANARTMFVERVGDERVEPHFVKLHYPRRLSRFTRRLRRPVIELQLWAAEQLIAGRVPVLPEVAGGVVGDDPYHSWGFLIRETRTPAADGLPYTVPLFALYGGDVRRPGDPTLMEQLVPRPGEAAAWLAEHVVAPMVSLWVRTVLRTGLALEPHGQNALFAFDPDDGRTAVAYRDCAIYVDPQIRVDLGLDGPLPPVNVISRDIMVPRDQVFSLTYDSFLAHHVLERLARVAERTLGVQPPELRRAAREAFTAVGGADVPLPRTVYYYDDRLHPPGRWRLVDTGAPPAWR</sequence>
<dbReference type="RefSeq" id="WP_379534907.1">
    <property type="nucleotide sequence ID" value="NZ_JBHSBI010000040.1"/>
</dbReference>
<comment type="caution">
    <text evidence="1">The sequence shown here is derived from an EMBL/GenBank/DDBJ whole genome shotgun (WGS) entry which is preliminary data.</text>
</comment>
<dbReference type="Proteomes" id="UP001595851">
    <property type="component" value="Unassembled WGS sequence"/>
</dbReference>
<reference evidence="2" key="1">
    <citation type="journal article" date="2019" name="Int. J. Syst. Evol. Microbiol.">
        <title>The Global Catalogue of Microorganisms (GCM) 10K type strain sequencing project: providing services to taxonomists for standard genome sequencing and annotation.</title>
        <authorList>
            <consortium name="The Broad Institute Genomics Platform"/>
            <consortium name="The Broad Institute Genome Sequencing Center for Infectious Disease"/>
            <person name="Wu L."/>
            <person name="Ma J."/>
        </authorList>
    </citation>
    <scope>NUCLEOTIDE SEQUENCE [LARGE SCALE GENOMIC DNA]</scope>
    <source>
        <strain evidence="2">TBRC 1276</strain>
    </source>
</reference>
<dbReference type="EMBL" id="JBHSBI010000040">
    <property type="protein sequence ID" value="MFC4015088.1"/>
    <property type="molecule type" value="Genomic_DNA"/>
</dbReference>
<organism evidence="1 2">
    <name type="scientific">Nonomuraea purpurea</name>
    <dbReference type="NCBI Taxonomy" id="1849276"/>
    <lineage>
        <taxon>Bacteria</taxon>
        <taxon>Bacillati</taxon>
        <taxon>Actinomycetota</taxon>
        <taxon>Actinomycetes</taxon>
        <taxon>Streptosporangiales</taxon>
        <taxon>Streptosporangiaceae</taxon>
        <taxon>Nonomuraea</taxon>
    </lineage>
</organism>
<proteinExistence type="predicted"/>